<dbReference type="Proteomes" id="UP000524450">
    <property type="component" value="Unassembled WGS sequence"/>
</dbReference>
<name>A0A840FZH8_9BURK</name>
<feature type="chain" id="PRO_5032490113" evidence="1">
    <location>
        <begin position="28"/>
        <end position="290"/>
    </location>
</feature>
<evidence type="ECO:0000313" key="3">
    <source>
        <dbReference type="Proteomes" id="UP000524450"/>
    </source>
</evidence>
<comment type="caution">
    <text evidence="2">The sequence shown here is derived from an EMBL/GenBank/DDBJ whole genome shotgun (WGS) entry which is preliminary data.</text>
</comment>
<evidence type="ECO:0000256" key="1">
    <source>
        <dbReference type="SAM" id="SignalP"/>
    </source>
</evidence>
<dbReference type="EMBL" id="JACIFZ010000009">
    <property type="protein sequence ID" value="MBB4224880.1"/>
    <property type="molecule type" value="Genomic_DNA"/>
</dbReference>
<protein>
    <submittedName>
        <fullName evidence="2">TPR repeat protein</fullName>
    </submittedName>
</protein>
<dbReference type="RefSeq" id="WP_184641744.1">
    <property type="nucleotide sequence ID" value="NZ_JACIFZ010000009.1"/>
</dbReference>
<dbReference type="SUPFAM" id="SSF81901">
    <property type="entry name" value="HCP-like"/>
    <property type="match status" value="1"/>
</dbReference>
<dbReference type="Gene3D" id="1.25.40.10">
    <property type="entry name" value="Tetratricopeptide repeat domain"/>
    <property type="match status" value="1"/>
</dbReference>
<evidence type="ECO:0000313" key="2">
    <source>
        <dbReference type="EMBL" id="MBB4224880.1"/>
    </source>
</evidence>
<reference evidence="2 3" key="1">
    <citation type="submission" date="2020-08" db="EMBL/GenBank/DDBJ databases">
        <title>Genomic Encyclopedia of Type Strains, Phase IV (KMG-V): Genome sequencing to study the core and pangenomes of soil and plant-associated prokaryotes.</title>
        <authorList>
            <person name="Whitman W."/>
        </authorList>
    </citation>
    <scope>NUCLEOTIDE SEQUENCE [LARGE SCALE GENOMIC DNA]</scope>
    <source>
        <strain evidence="2 3">34/80</strain>
    </source>
</reference>
<dbReference type="AlphaFoldDB" id="A0A840FZH8"/>
<accession>A0A840FZH8</accession>
<proteinExistence type="predicted"/>
<organism evidence="2 3">
    <name type="scientific">Variovorax guangxiensis</name>
    <dbReference type="NCBI Taxonomy" id="1775474"/>
    <lineage>
        <taxon>Bacteria</taxon>
        <taxon>Pseudomonadati</taxon>
        <taxon>Pseudomonadota</taxon>
        <taxon>Betaproteobacteria</taxon>
        <taxon>Burkholderiales</taxon>
        <taxon>Comamonadaceae</taxon>
        <taxon>Variovorax</taxon>
    </lineage>
</organism>
<keyword evidence="1" id="KW-0732">Signal</keyword>
<sequence length="290" mass="31912">MTNNITRANMKSVNLFRLTLASSLIYAAFLVPANGQMPTPGGTPCEADWANRSRFDTMGSLAELRNLEGFAKRGDIGAQLRLGLVRRTRDGNWSAPDDRSYNIQWLEKAQTQGSKSAAWELAQIKRRQISHEFYLRSAIAAAEVEGNPWAATELMNLTNGRWGGARPTACVEEWTADGKCADEAVLPASTSRKWAEIAAEGGNAAAQEWLCKAAAEGNLDRGQPRDDKAAFKWCQIAMHNACADSSLGTLQLLYAGGRGVEQSQGEADRIRKIRAQPWRSRVSQFFSQPY</sequence>
<gene>
    <name evidence="2" type="ORF">GGD71_005689</name>
</gene>
<feature type="signal peptide" evidence="1">
    <location>
        <begin position="1"/>
        <end position="27"/>
    </location>
</feature>
<dbReference type="InterPro" id="IPR011990">
    <property type="entry name" value="TPR-like_helical_dom_sf"/>
</dbReference>